<organism evidence="6 7">
    <name type="scientific">Liberibacter crescens (strain BT-1)</name>
    <dbReference type="NCBI Taxonomy" id="1215343"/>
    <lineage>
        <taxon>Bacteria</taxon>
        <taxon>Pseudomonadati</taxon>
        <taxon>Pseudomonadota</taxon>
        <taxon>Alphaproteobacteria</taxon>
        <taxon>Hyphomicrobiales</taxon>
        <taxon>Rhizobiaceae</taxon>
        <taxon>Liberibacter</taxon>
    </lineage>
</organism>
<feature type="domain" description="Response regulatory" evidence="4">
    <location>
        <begin position="152"/>
        <end position="267"/>
    </location>
</feature>
<dbReference type="InterPro" id="IPR050469">
    <property type="entry name" value="Diguanylate_Cyclase"/>
</dbReference>
<dbReference type="InterPro" id="IPR029787">
    <property type="entry name" value="Nucleotide_cyclase"/>
</dbReference>
<dbReference type="InterPro" id="IPR000160">
    <property type="entry name" value="GGDEF_dom"/>
</dbReference>
<protein>
    <recommendedName>
        <fullName evidence="1">diguanylate cyclase</fullName>
        <ecNumber evidence="1">2.7.7.65</ecNumber>
    </recommendedName>
</protein>
<dbReference type="GO" id="GO:0043709">
    <property type="term" value="P:cell adhesion involved in single-species biofilm formation"/>
    <property type="evidence" value="ECO:0007669"/>
    <property type="project" value="TreeGrafter"/>
</dbReference>
<dbReference type="EMBL" id="CP003789">
    <property type="protein sequence ID" value="AGA64072.1"/>
    <property type="molecule type" value="Genomic_DNA"/>
</dbReference>
<comment type="catalytic activity">
    <reaction evidence="2">
        <text>2 GTP = 3',3'-c-di-GMP + 2 diphosphate</text>
        <dbReference type="Rhea" id="RHEA:24898"/>
        <dbReference type="ChEBI" id="CHEBI:33019"/>
        <dbReference type="ChEBI" id="CHEBI:37565"/>
        <dbReference type="ChEBI" id="CHEBI:58805"/>
        <dbReference type="EC" id="2.7.7.65"/>
    </reaction>
</comment>
<evidence type="ECO:0000313" key="6">
    <source>
        <dbReference type="EMBL" id="AGA64072.1"/>
    </source>
</evidence>
<dbReference type="AlphaFoldDB" id="L0ET10"/>
<dbReference type="Gene3D" id="3.30.70.270">
    <property type="match status" value="1"/>
</dbReference>
<dbReference type="eggNOG" id="COG0745">
    <property type="taxonomic scope" value="Bacteria"/>
</dbReference>
<dbReference type="Pfam" id="PF00990">
    <property type="entry name" value="GGDEF"/>
    <property type="match status" value="1"/>
</dbReference>
<evidence type="ECO:0000259" key="4">
    <source>
        <dbReference type="PROSITE" id="PS50110"/>
    </source>
</evidence>
<evidence type="ECO:0000259" key="5">
    <source>
        <dbReference type="PROSITE" id="PS50887"/>
    </source>
</evidence>
<dbReference type="HOGENOM" id="CLU_000445_11_28_5"/>
<feature type="domain" description="GGDEF" evidence="5">
    <location>
        <begin position="317"/>
        <end position="447"/>
    </location>
</feature>
<keyword evidence="3" id="KW-0597">Phosphoprotein</keyword>
<dbReference type="GO" id="GO:1902201">
    <property type="term" value="P:negative regulation of bacterial-type flagellum-dependent cell motility"/>
    <property type="evidence" value="ECO:0007669"/>
    <property type="project" value="TreeGrafter"/>
</dbReference>
<dbReference type="STRING" id="1215343.B488_00790"/>
<dbReference type="GO" id="GO:0000160">
    <property type="term" value="P:phosphorelay signal transduction system"/>
    <property type="evidence" value="ECO:0007669"/>
    <property type="project" value="InterPro"/>
</dbReference>
<dbReference type="CDD" id="cd01949">
    <property type="entry name" value="GGDEF"/>
    <property type="match status" value="1"/>
</dbReference>
<dbReference type="InterPro" id="IPR043128">
    <property type="entry name" value="Rev_trsase/Diguanyl_cyclase"/>
</dbReference>
<sequence>MTSRVLIVSDIQNRTKMLEVYLRKEYFEVITVLNALEALAMCQSVKIDVIVIDVNIFDAFEICERIKSYYSIPIAMIVKDCEQLSRLKGLKSSVDDFLIESIDDLQLIYRINNLLNYKKLIDEVHFFSQKFGFQSIESFLHSRRDRLEIPDLILLMDVHRSSQEDLVKLLKPIGDVVVFSELQAEAYAAIEQYFGLIIVNTIGADFNSLHLCSQLRLLEKIRFVPVLLIIAPDDLKNALKSLKLGMDDYILYPIEPNEFIVRCLMQIRRKRLQEVLITVIKETVQQPITDPLTGLKNRNYLENCLDDLFNLARLEERSLSLILTDIDRLQAINGIYGNTAGDNLLCEFASRVCAVACFDDIIFRYEEDGFLLVMPNTPIELATSIVNILRMSIENTPFILLPDLKRSITASFGVSSISKDMKSSQHLLNSSISSLHQDKLINKLVLT</sequence>
<comment type="caution">
    <text evidence="3">Lacks conserved residue(s) required for the propagation of feature annotation.</text>
</comment>
<dbReference type="NCBIfam" id="TIGR00254">
    <property type="entry name" value="GGDEF"/>
    <property type="match status" value="1"/>
</dbReference>
<keyword evidence="7" id="KW-1185">Reference proteome</keyword>
<dbReference type="SUPFAM" id="SSF55073">
    <property type="entry name" value="Nucleotide cyclase"/>
    <property type="match status" value="1"/>
</dbReference>
<feature type="domain" description="Response regulatory" evidence="4">
    <location>
        <begin position="4"/>
        <end position="115"/>
    </location>
</feature>
<dbReference type="PROSITE" id="PS50110">
    <property type="entry name" value="RESPONSE_REGULATORY"/>
    <property type="match status" value="2"/>
</dbReference>
<evidence type="ECO:0000256" key="2">
    <source>
        <dbReference type="ARBA" id="ARBA00034247"/>
    </source>
</evidence>
<gene>
    <name evidence="6" type="ordered locus">B488_00790</name>
</gene>
<dbReference type="Pfam" id="PF00072">
    <property type="entry name" value="Response_reg"/>
    <property type="match status" value="1"/>
</dbReference>
<reference evidence="6 7" key="1">
    <citation type="journal article" date="2012" name="Stand. Genomic Sci.">
        <title>Complete genome sequence of Liberibacter crescens BT-1.</title>
        <authorList>
            <person name="Leonard M.T."/>
            <person name="Fagen J.R."/>
            <person name="Davis-Richardson A.G."/>
            <person name="Davis M.J."/>
            <person name="Triplett E.W."/>
        </authorList>
    </citation>
    <scope>NUCLEOTIDE SEQUENCE [LARGE SCALE GENOMIC DNA]</scope>
    <source>
        <strain evidence="6 7">BT-1</strain>
    </source>
</reference>
<dbReference type="PROSITE" id="PS50887">
    <property type="entry name" value="GGDEF"/>
    <property type="match status" value="1"/>
</dbReference>
<dbReference type="RefSeq" id="WP_015272499.1">
    <property type="nucleotide sequence ID" value="NC_019907.1"/>
</dbReference>
<dbReference type="SMART" id="SM00448">
    <property type="entry name" value="REC"/>
    <property type="match status" value="2"/>
</dbReference>
<dbReference type="PANTHER" id="PTHR45138:SF9">
    <property type="entry name" value="DIGUANYLATE CYCLASE DGCM-RELATED"/>
    <property type="match status" value="1"/>
</dbReference>
<dbReference type="EC" id="2.7.7.65" evidence="1"/>
<dbReference type="SUPFAM" id="SSF52172">
    <property type="entry name" value="CheY-like"/>
    <property type="match status" value="2"/>
</dbReference>
<evidence type="ECO:0000256" key="1">
    <source>
        <dbReference type="ARBA" id="ARBA00012528"/>
    </source>
</evidence>
<dbReference type="eggNOG" id="COG3706">
    <property type="taxonomic scope" value="Bacteria"/>
</dbReference>
<dbReference type="SMART" id="SM00267">
    <property type="entry name" value="GGDEF"/>
    <property type="match status" value="1"/>
</dbReference>
<evidence type="ECO:0000313" key="7">
    <source>
        <dbReference type="Proteomes" id="UP000010799"/>
    </source>
</evidence>
<dbReference type="Proteomes" id="UP000010799">
    <property type="component" value="Chromosome"/>
</dbReference>
<name>L0ET10_LIBCB</name>
<dbReference type="GO" id="GO:0005886">
    <property type="term" value="C:plasma membrane"/>
    <property type="evidence" value="ECO:0007669"/>
    <property type="project" value="TreeGrafter"/>
</dbReference>
<dbReference type="GO" id="GO:0052621">
    <property type="term" value="F:diguanylate cyclase activity"/>
    <property type="evidence" value="ECO:0007669"/>
    <property type="project" value="UniProtKB-EC"/>
</dbReference>
<proteinExistence type="predicted"/>
<accession>L0ET10</accession>
<dbReference type="InterPro" id="IPR001789">
    <property type="entry name" value="Sig_transdc_resp-reg_receiver"/>
</dbReference>
<dbReference type="PANTHER" id="PTHR45138">
    <property type="entry name" value="REGULATORY COMPONENTS OF SENSORY TRANSDUCTION SYSTEM"/>
    <property type="match status" value="1"/>
</dbReference>
<dbReference type="InterPro" id="IPR011006">
    <property type="entry name" value="CheY-like_superfamily"/>
</dbReference>
<dbReference type="PATRIC" id="fig|1215343.11.peg.84"/>
<dbReference type="KEGG" id="lcc:B488_00790"/>
<feature type="modified residue" description="4-aspartylphosphate" evidence="3">
    <location>
        <position position="53"/>
    </location>
</feature>
<dbReference type="Gene3D" id="3.40.50.2300">
    <property type="match status" value="2"/>
</dbReference>
<evidence type="ECO:0000256" key="3">
    <source>
        <dbReference type="PROSITE-ProRule" id="PRU00169"/>
    </source>
</evidence>